<sequence length="88" mass="10155">MQAAYNDNGYHMLVSNPQKEGSHILINFDPLENVQSFNSEKQKLFKFLKANDEVTFAFKAMGDHMSVQTYDLKPIKEALINKKLSCNW</sequence>
<name>A0A6N1MLM2_ACILW</name>
<dbReference type="EMBL" id="CP054803">
    <property type="protein sequence ID" value="QKU22943.1"/>
    <property type="molecule type" value="Genomic_DNA"/>
</dbReference>
<dbReference type="AlphaFoldDB" id="A0A6N1MLM2"/>
<accession>A0A6N1MLM2</accession>
<reference evidence="1 2" key="1">
    <citation type="submission" date="2019-11" db="EMBL/GenBank/DDBJ databases">
        <title>FDA dAtabase for Regulatory Grade micrObial Sequences (FDA-ARGOS): Supporting development and validation of Infectious Disease Dx tests.</title>
        <authorList>
            <person name="Patel R."/>
            <person name="Rucinski S."/>
            <person name="Tallon L."/>
            <person name="Sadzewicz L."/>
            <person name="Vavikolanu K."/>
            <person name="Mehta A."/>
            <person name="Aluvathingal J."/>
            <person name="Nadendla S."/>
            <person name="Nandy P."/>
            <person name="Geyer C."/>
            <person name="Yan Y."/>
            <person name="Sichtig H."/>
        </authorList>
    </citation>
    <scope>NUCLEOTIDE SEQUENCE [LARGE SCALE GENOMIC DNA]</scope>
    <source>
        <strain evidence="1 2">FDAARGOS_557</strain>
    </source>
</reference>
<gene>
    <name evidence="1" type="ORF">FOB19_00365</name>
</gene>
<protein>
    <submittedName>
        <fullName evidence="1">Uncharacterized protein</fullName>
    </submittedName>
</protein>
<organism evidence="1 2">
    <name type="scientific">Acinetobacter lwoffii</name>
    <dbReference type="NCBI Taxonomy" id="28090"/>
    <lineage>
        <taxon>Bacteria</taxon>
        <taxon>Pseudomonadati</taxon>
        <taxon>Pseudomonadota</taxon>
        <taxon>Gammaproteobacteria</taxon>
        <taxon>Moraxellales</taxon>
        <taxon>Moraxellaceae</taxon>
        <taxon>Acinetobacter</taxon>
    </lineage>
</organism>
<evidence type="ECO:0000313" key="2">
    <source>
        <dbReference type="Proteomes" id="UP000509126"/>
    </source>
</evidence>
<evidence type="ECO:0000313" key="1">
    <source>
        <dbReference type="EMBL" id="QKU22943.1"/>
    </source>
</evidence>
<proteinExistence type="predicted"/>
<dbReference type="Proteomes" id="UP000509126">
    <property type="component" value="Chromosome"/>
</dbReference>